<accession>A0A0F9HCL2</accession>
<reference evidence="1" key="1">
    <citation type="journal article" date="2015" name="Nature">
        <title>Complex archaea that bridge the gap between prokaryotes and eukaryotes.</title>
        <authorList>
            <person name="Spang A."/>
            <person name="Saw J.H."/>
            <person name="Jorgensen S.L."/>
            <person name="Zaremba-Niedzwiedzka K."/>
            <person name="Martijn J."/>
            <person name="Lind A.E."/>
            <person name="van Eijk R."/>
            <person name="Schleper C."/>
            <person name="Guy L."/>
            <person name="Ettema T.J."/>
        </authorList>
    </citation>
    <scope>NUCLEOTIDE SEQUENCE</scope>
</reference>
<dbReference type="AlphaFoldDB" id="A0A0F9HCL2"/>
<dbReference type="EMBL" id="LAZR01015484">
    <property type="protein sequence ID" value="KKM11523.1"/>
    <property type="molecule type" value="Genomic_DNA"/>
</dbReference>
<sequence>MREVIPVCECGDEGHEVGDDAELMQFSTLTAEGIFTAMVCFGHFSIAESDEWLSIYIINERLKRAGYGDTTPTRELVNAAHNNTLGKLASVV</sequence>
<gene>
    <name evidence="1" type="ORF">LCGC14_1720830</name>
</gene>
<comment type="caution">
    <text evidence="1">The sequence shown here is derived from an EMBL/GenBank/DDBJ whole genome shotgun (WGS) entry which is preliminary data.</text>
</comment>
<organism evidence="1">
    <name type="scientific">marine sediment metagenome</name>
    <dbReference type="NCBI Taxonomy" id="412755"/>
    <lineage>
        <taxon>unclassified sequences</taxon>
        <taxon>metagenomes</taxon>
        <taxon>ecological metagenomes</taxon>
    </lineage>
</organism>
<protein>
    <submittedName>
        <fullName evidence="1">Uncharacterized protein</fullName>
    </submittedName>
</protein>
<evidence type="ECO:0000313" key="1">
    <source>
        <dbReference type="EMBL" id="KKM11523.1"/>
    </source>
</evidence>
<name>A0A0F9HCL2_9ZZZZ</name>
<proteinExistence type="predicted"/>